<reference evidence="1" key="1">
    <citation type="journal article" date="2015" name="Nature">
        <title>Complex archaea that bridge the gap between prokaryotes and eukaryotes.</title>
        <authorList>
            <person name="Spang A."/>
            <person name="Saw J.H."/>
            <person name="Jorgensen S.L."/>
            <person name="Zaremba-Niedzwiedzka K."/>
            <person name="Martijn J."/>
            <person name="Lind A.E."/>
            <person name="van Eijk R."/>
            <person name="Schleper C."/>
            <person name="Guy L."/>
            <person name="Ettema T.J."/>
        </authorList>
    </citation>
    <scope>NUCLEOTIDE SEQUENCE</scope>
</reference>
<proteinExistence type="predicted"/>
<gene>
    <name evidence="1" type="ORF">LCGC14_1747270</name>
</gene>
<accession>A0A0F9HS97</accession>
<sequence>MNLEKRLFKESIETSTKGRSINYLQRFKREFNKSNSISPTHRNYAVVLISKELKQRRYGK</sequence>
<dbReference type="EMBL" id="LAZR01016071">
    <property type="protein sequence ID" value="KKM06107.1"/>
    <property type="molecule type" value="Genomic_DNA"/>
</dbReference>
<comment type="caution">
    <text evidence="1">The sequence shown here is derived from an EMBL/GenBank/DDBJ whole genome shotgun (WGS) entry which is preliminary data.</text>
</comment>
<name>A0A0F9HS97_9ZZZZ</name>
<evidence type="ECO:0000313" key="1">
    <source>
        <dbReference type="EMBL" id="KKM06107.1"/>
    </source>
</evidence>
<protein>
    <submittedName>
        <fullName evidence="1">Uncharacterized protein</fullName>
    </submittedName>
</protein>
<organism evidence="1">
    <name type="scientific">marine sediment metagenome</name>
    <dbReference type="NCBI Taxonomy" id="412755"/>
    <lineage>
        <taxon>unclassified sequences</taxon>
        <taxon>metagenomes</taxon>
        <taxon>ecological metagenomes</taxon>
    </lineage>
</organism>
<dbReference type="AlphaFoldDB" id="A0A0F9HS97"/>